<dbReference type="EMBL" id="GL945437">
    <property type="protein sequence ID" value="EGO22383.1"/>
    <property type="molecule type" value="Genomic_DNA"/>
</dbReference>
<name>F8P2J8_SERL9</name>
<organism>
    <name type="scientific">Serpula lacrymans var. lacrymans (strain S7.9)</name>
    <name type="common">Dry rot fungus</name>
    <dbReference type="NCBI Taxonomy" id="578457"/>
    <lineage>
        <taxon>Eukaryota</taxon>
        <taxon>Fungi</taxon>
        <taxon>Dikarya</taxon>
        <taxon>Basidiomycota</taxon>
        <taxon>Agaricomycotina</taxon>
        <taxon>Agaricomycetes</taxon>
        <taxon>Agaricomycetidae</taxon>
        <taxon>Boletales</taxon>
        <taxon>Coniophorineae</taxon>
        <taxon>Serpulaceae</taxon>
        <taxon>Serpula</taxon>
    </lineage>
</organism>
<proteinExistence type="predicted"/>
<evidence type="ECO:0000313" key="1">
    <source>
        <dbReference type="EMBL" id="EGO22383.1"/>
    </source>
</evidence>
<dbReference type="RefSeq" id="XP_007320921.1">
    <property type="nucleotide sequence ID" value="XM_007320859.1"/>
</dbReference>
<dbReference type="Proteomes" id="UP000008064">
    <property type="component" value="Unassembled WGS sequence"/>
</dbReference>
<reference evidence="1" key="1">
    <citation type="submission" date="2011-04" db="EMBL/GenBank/DDBJ databases">
        <title>Evolution of plant cell wall degrading machinery underlies the functional diversity of forest fungi.</title>
        <authorList>
            <consortium name="US DOE Joint Genome Institute (JGI-PGF)"/>
            <person name="Eastwood D.C."/>
            <person name="Floudas D."/>
            <person name="Binder M."/>
            <person name="Majcherczyk A."/>
            <person name="Schneider P."/>
            <person name="Aerts A."/>
            <person name="Asiegbu F.O."/>
            <person name="Baker S.E."/>
            <person name="Barry K."/>
            <person name="Bendiksby M."/>
            <person name="Blumentritt M."/>
            <person name="Coutinho P.M."/>
            <person name="Cullen D."/>
            <person name="Cullen D."/>
            <person name="Gathman A."/>
            <person name="Goodell B."/>
            <person name="Henrissat B."/>
            <person name="Ihrmark K."/>
            <person name="Kauserud H."/>
            <person name="Kohler A."/>
            <person name="LaButti K."/>
            <person name="Lapidus A."/>
            <person name="Lavin J.L."/>
            <person name="Lee Y.-H."/>
            <person name="Lindquist E."/>
            <person name="Lilly W."/>
            <person name="Lucas S."/>
            <person name="Morin E."/>
            <person name="Murat C."/>
            <person name="Oguiza J.A."/>
            <person name="Park J."/>
            <person name="Pisabarro A.G."/>
            <person name="Riley R."/>
            <person name="Rosling A."/>
            <person name="Salamov A."/>
            <person name="Schmidt O."/>
            <person name="Schmutz J."/>
            <person name="Skrede I."/>
            <person name="Stenlid J."/>
            <person name="Wiebenga A."/>
            <person name="Xie X."/>
            <person name="Kues U."/>
            <person name="Hibbett D.S."/>
            <person name="Hoffmeister D."/>
            <person name="Hogberg N."/>
            <person name="Martin F."/>
            <person name="Grigoriev I.V."/>
            <person name="Watkinson S.C."/>
        </authorList>
    </citation>
    <scope>NUCLEOTIDE SEQUENCE</scope>
    <source>
        <strain evidence="1">S7.9</strain>
    </source>
</reference>
<sequence>MDSRRELGRVQYVNLGSIVTICAHGRLLVRWDAVRGGEDASEGSVFCRAAIAIYRDRSVATFHERFQTNQGTSPAYQMSTTNWVQWIKRRVKVQKPVPTLEMKR</sequence>
<dbReference type="AlphaFoldDB" id="F8P2J8"/>
<protein>
    <submittedName>
        <fullName evidence="1">Uncharacterized protein</fullName>
    </submittedName>
</protein>
<dbReference type="GeneID" id="18820250"/>
<dbReference type="HOGENOM" id="CLU_2251683_0_0_1"/>
<gene>
    <name evidence="1" type="ORF">SERLADRAFT_473128</name>
</gene>
<accession>F8P2J8</accession>
<dbReference type="KEGG" id="sla:SERLADRAFT_473128"/>